<protein>
    <recommendedName>
        <fullName evidence="2">DegT/DnrJ/EryC1/StrS family aminotransferase</fullName>
    </recommendedName>
</protein>
<proteinExistence type="predicted"/>
<reference evidence="1" key="1">
    <citation type="journal article" date="2014" name="Front. Microbiol.">
        <title>High frequency of phylogenetically diverse reductive dehalogenase-homologous genes in deep subseafloor sedimentary metagenomes.</title>
        <authorList>
            <person name="Kawai M."/>
            <person name="Futagami T."/>
            <person name="Toyoda A."/>
            <person name="Takaki Y."/>
            <person name="Nishi S."/>
            <person name="Hori S."/>
            <person name="Arai W."/>
            <person name="Tsubouchi T."/>
            <person name="Morono Y."/>
            <person name="Uchiyama I."/>
            <person name="Ito T."/>
            <person name="Fujiyama A."/>
            <person name="Inagaki F."/>
            <person name="Takami H."/>
        </authorList>
    </citation>
    <scope>NUCLEOTIDE SEQUENCE</scope>
    <source>
        <strain evidence="1">Expedition CK06-06</strain>
    </source>
</reference>
<dbReference type="SUPFAM" id="SSF53383">
    <property type="entry name" value="PLP-dependent transferases"/>
    <property type="match status" value="1"/>
</dbReference>
<sequence>MSKNIPLFKIYWDKKDIEAISKSIKQGMNWAAGPNIEKFEKLISKYIGRKYAVVFNSGNSALHAILIAYEIGKGDEVIVPSFSFIATANAPLFVGAKPVFADIKDVTYGLDPEDVEKKITSRTKAIIAMHYGGAACAKIKELRALAKKHKLLLIEDAAESFGAKLNNQKAGTFGHAAMFSFCQTKVFTTGEGGCIVTDSKDIYEKLKLIRSHGRAGDTKYLCLGYNFRMPDCIAALGISQIKKADKLIRIRRNKAKYLTTIFSKLKLDDIIIPKFPSALFHVYQEYHIRIKSGRKKIE</sequence>
<dbReference type="EMBL" id="BARV01000771">
    <property type="protein sequence ID" value="GAI01950.1"/>
    <property type="molecule type" value="Genomic_DNA"/>
</dbReference>
<dbReference type="Pfam" id="PF01041">
    <property type="entry name" value="DegT_DnrJ_EryC1"/>
    <property type="match status" value="1"/>
</dbReference>
<comment type="caution">
    <text evidence="1">The sequence shown here is derived from an EMBL/GenBank/DDBJ whole genome shotgun (WGS) entry which is preliminary data.</text>
</comment>
<dbReference type="InterPro" id="IPR000653">
    <property type="entry name" value="DegT/StrS_aminotransferase"/>
</dbReference>
<dbReference type="GO" id="GO:0008483">
    <property type="term" value="F:transaminase activity"/>
    <property type="evidence" value="ECO:0007669"/>
    <property type="project" value="TreeGrafter"/>
</dbReference>
<dbReference type="Gene3D" id="3.40.640.10">
    <property type="entry name" value="Type I PLP-dependent aspartate aminotransferase-like (Major domain)"/>
    <property type="match status" value="1"/>
</dbReference>
<dbReference type="CDD" id="cd00616">
    <property type="entry name" value="AHBA_syn"/>
    <property type="match status" value="1"/>
</dbReference>
<dbReference type="InterPro" id="IPR015424">
    <property type="entry name" value="PyrdxlP-dep_Trfase"/>
</dbReference>
<dbReference type="InterPro" id="IPR015421">
    <property type="entry name" value="PyrdxlP-dep_Trfase_major"/>
</dbReference>
<name>X1LHX1_9ZZZZ</name>
<evidence type="ECO:0000313" key="1">
    <source>
        <dbReference type="EMBL" id="GAI01950.1"/>
    </source>
</evidence>
<dbReference type="AlphaFoldDB" id="X1LHX1"/>
<accession>X1LHX1</accession>
<organism evidence="1">
    <name type="scientific">marine sediment metagenome</name>
    <dbReference type="NCBI Taxonomy" id="412755"/>
    <lineage>
        <taxon>unclassified sequences</taxon>
        <taxon>metagenomes</taxon>
        <taxon>ecological metagenomes</taxon>
    </lineage>
</organism>
<dbReference type="GO" id="GO:0030170">
    <property type="term" value="F:pyridoxal phosphate binding"/>
    <property type="evidence" value="ECO:0007669"/>
    <property type="project" value="TreeGrafter"/>
</dbReference>
<evidence type="ECO:0008006" key="2">
    <source>
        <dbReference type="Google" id="ProtNLM"/>
    </source>
</evidence>
<dbReference type="PANTHER" id="PTHR30244">
    <property type="entry name" value="TRANSAMINASE"/>
    <property type="match status" value="1"/>
</dbReference>
<gene>
    <name evidence="1" type="ORF">S06H3_02587</name>
</gene>
<dbReference type="PANTHER" id="PTHR30244:SF34">
    <property type="entry name" value="DTDP-4-AMINO-4,6-DIDEOXYGALACTOSE TRANSAMINASE"/>
    <property type="match status" value="1"/>
</dbReference>
<dbReference type="GO" id="GO:0000271">
    <property type="term" value="P:polysaccharide biosynthetic process"/>
    <property type="evidence" value="ECO:0007669"/>
    <property type="project" value="TreeGrafter"/>
</dbReference>